<reference evidence="2" key="2">
    <citation type="journal article" date="2018" name="Plant J.">
        <title>The Sorghum bicolor reference genome: improved assembly, gene annotations, a transcriptome atlas, and signatures of genome organization.</title>
        <authorList>
            <person name="McCormick R.F."/>
            <person name="Truong S.K."/>
            <person name="Sreedasyam A."/>
            <person name="Jenkins J."/>
            <person name="Shu S."/>
            <person name="Sims D."/>
            <person name="Kennedy M."/>
            <person name="Amirebrahimi M."/>
            <person name="Weers B.D."/>
            <person name="McKinley B."/>
            <person name="Mattison A."/>
            <person name="Morishige D.T."/>
            <person name="Grimwood J."/>
            <person name="Schmutz J."/>
            <person name="Mullet J.E."/>
        </authorList>
    </citation>
    <scope>NUCLEOTIDE SEQUENCE [LARGE SCALE GENOMIC DNA]</scope>
    <source>
        <strain evidence="2">cv. BTx623</strain>
    </source>
</reference>
<dbReference type="Gramene" id="OQU86901">
    <property type="protein sequence ID" value="OQU86901"/>
    <property type="gene ID" value="SORBI_3003G171032"/>
</dbReference>
<protein>
    <submittedName>
        <fullName evidence="1">Uncharacterized protein</fullName>
    </submittedName>
</protein>
<reference evidence="1 2" key="1">
    <citation type="journal article" date="2009" name="Nature">
        <title>The Sorghum bicolor genome and the diversification of grasses.</title>
        <authorList>
            <person name="Paterson A.H."/>
            <person name="Bowers J.E."/>
            <person name="Bruggmann R."/>
            <person name="Dubchak I."/>
            <person name="Grimwood J."/>
            <person name="Gundlach H."/>
            <person name="Haberer G."/>
            <person name="Hellsten U."/>
            <person name="Mitros T."/>
            <person name="Poliakov A."/>
            <person name="Schmutz J."/>
            <person name="Spannagl M."/>
            <person name="Tang H."/>
            <person name="Wang X."/>
            <person name="Wicker T."/>
            <person name="Bharti A.K."/>
            <person name="Chapman J."/>
            <person name="Feltus F.A."/>
            <person name="Gowik U."/>
            <person name="Grigoriev I.V."/>
            <person name="Lyons E."/>
            <person name="Maher C.A."/>
            <person name="Martis M."/>
            <person name="Narechania A."/>
            <person name="Otillar R.P."/>
            <person name="Penning B.W."/>
            <person name="Salamov A.A."/>
            <person name="Wang Y."/>
            <person name="Zhang L."/>
            <person name="Carpita N.C."/>
            <person name="Freeling M."/>
            <person name="Gingle A.R."/>
            <person name="Hash C.T."/>
            <person name="Keller B."/>
            <person name="Klein P."/>
            <person name="Kresovich S."/>
            <person name="McCann M.C."/>
            <person name="Ming R."/>
            <person name="Peterson D.G."/>
            <person name="Mehboob-ur-Rahman"/>
            <person name="Ware D."/>
            <person name="Westhoff P."/>
            <person name="Mayer K.F."/>
            <person name="Messing J."/>
            <person name="Rokhsar D.S."/>
        </authorList>
    </citation>
    <scope>NUCLEOTIDE SEQUENCE [LARGE SCALE GENOMIC DNA]</scope>
    <source>
        <strain evidence="2">cv. BTx623</strain>
    </source>
</reference>
<evidence type="ECO:0000313" key="1">
    <source>
        <dbReference type="EMBL" id="OQU86901.1"/>
    </source>
</evidence>
<name>A0A1W0VXR7_SORBI</name>
<evidence type="ECO:0000313" key="2">
    <source>
        <dbReference type="Proteomes" id="UP000000768"/>
    </source>
</evidence>
<accession>A0A1W0VXR7</accession>
<gene>
    <name evidence="1" type="ORF">SORBI_3003G171032</name>
</gene>
<sequence>MPTIFFCFVFAKKIGLHVDEHVLYSVRPCLKVYPRKRLGLQVLLLFLFRVASTCTEPNVQMPRNDYILVLGSAIMFRRS</sequence>
<dbReference type="EMBL" id="CM000762">
    <property type="protein sequence ID" value="OQU86901.1"/>
    <property type="molecule type" value="Genomic_DNA"/>
</dbReference>
<dbReference type="AlphaFoldDB" id="A0A1W0VXR7"/>
<proteinExistence type="predicted"/>
<dbReference type="InParanoid" id="A0A1W0VXR7"/>
<keyword evidence="2" id="KW-1185">Reference proteome</keyword>
<dbReference type="Proteomes" id="UP000000768">
    <property type="component" value="Chromosome 3"/>
</dbReference>
<organism evidence="1 2">
    <name type="scientific">Sorghum bicolor</name>
    <name type="common">Sorghum</name>
    <name type="synonym">Sorghum vulgare</name>
    <dbReference type="NCBI Taxonomy" id="4558"/>
    <lineage>
        <taxon>Eukaryota</taxon>
        <taxon>Viridiplantae</taxon>
        <taxon>Streptophyta</taxon>
        <taxon>Embryophyta</taxon>
        <taxon>Tracheophyta</taxon>
        <taxon>Spermatophyta</taxon>
        <taxon>Magnoliopsida</taxon>
        <taxon>Liliopsida</taxon>
        <taxon>Poales</taxon>
        <taxon>Poaceae</taxon>
        <taxon>PACMAD clade</taxon>
        <taxon>Panicoideae</taxon>
        <taxon>Andropogonodae</taxon>
        <taxon>Andropogoneae</taxon>
        <taxon>Sorghinae</taxon>
        <taxon>Sorghum</taxon>
    </lineage>
</organism>